<dbReference type="PANTHER" id="PTHR24416">
    <property type="entry name" value="TYROSINE-PROTEIN KINASE RECEPTOR"/>
    <property type="match status" value="1"/>
</dbReference>
<dbReference type="Pfam" id="PF07714">
    <property type="entry name" value="PK_Tyr_Ser-Thr"/>
    <property type="match status" value="1"/>
</dbReference>
<dbReference type="GO" id="GO:0004714">
    <property type="term" value="F:transmembrane receptor protein tyrosine kinase activity"/>
    <property type="evidence" value="ECO:0007669"/>
    <property type="project" value="TreeGrafter"/>
</dbReference>
<name>A0A4V6A0S4_STECR</name>
<dbReference type="InterPro" id="IPR020635">
    <property type="entry name" value="Tyr_kinase_cat_dom"/>
</dbReference>
<dbReference type="OrthoDB" id="5862519at2759"/>
<dbReference type="AlphaFoldDB" id="A0A4V6A0S4"/>
<dbReference type="InterPro" id="IPR011009">
    <property type="entry name" value="Kinase-like_dom_sf"/>
</dbReference>
<evidence type="ECO:0000259" key="2">
    <source>
        <dbReference type="PROSITE" id="PS50011"/>
    </source>
</evidence>
<feature type="domain" description="Protein kinase" evidence="2">
    <location>
        <begin position="1"/>
        <end position="96"/>
    </location>
</feature>
<sequence length="194" mass="22167">MIPLRWMAPETITKTPDYSEKSDVWSFGVLMYEIFNLGEKPWPDEPDFKVIAKNIKKGRMVELPDITPEPVKVLIKKLWTHDPKGRPPFREIICFLLDCRMLQTLPAPVDLKVNKIPGVKREKGFPENVQQIKEGRSIQVLKTMTNYEDEMSKDSSTPTTSLTRLKDSTGEQRNVPSKEIVSGVSSDDAQDFSE</sequence>
<dbReference type="InterPro" id="IPR001245">
    <property type="entry name" value="Ser-Thr/Tyr_kinase_cat_dom"/>
</dbReference>
<dbReference type="Gene3D" id="1.10.510.10">
    <property type="entry name" value="Transferase(Phosphotransferase) domain 1"/>
    <property type="match status" value="1"/>
</dbReference>
<accession>A0A4V6A0S4</accession>
<evidence type="ECO:0000256" key="1">
    <source>
        <dbReference type="SAM" id="MobiDB-lite"/>
    </source>
</evidence>
<dbReference type="SMART" id="SM00219">
    <property type="entry name" value="TyrKc"/>
    <property type="match status" value="1"/>
</dbReference>
<feature type="region of interest" description="Disordered" evidence="1">
    <location>
        <begin position="148"/>
        <end position="194"/>
    </location>
</feature>
<dbReference type="InterPro" id="IPR000719">
    <property type="entry name" value="Prot_kinase_dom"/>
</dbReference>
<evidence type="ECO:0000313" key="4">
    <source>
        <dbReference type="Proteomes" id="UP000298663"/>
    </source>
</evidence>
<protein>
    <recommendedName>
        <fullName evidence="2">Protein kinase domain-containing protein</fullName>
    </recommendedName>
</protein>
<dbReference type="Proteomes" id="UP000298663">
    <property type="component" value="Unassembled WGS sequence"/>
</dbReference>
<dbReference type="GO" id="GO:0005524">
    <property type="term" value="F:ATP binding"/>
    <property type="evidence" value="ECO:0007669"/>
    <property type="project" value="InterPro"/>
</dbReference>
<dbReference type="STRING" id="34508.A0A4V6A0S4"/>
<reference evidence="3 4" key="1">
    <citation type="journal article" date="2015" name="Genome Biol.">
        <title>Comparative genomics of Steinernema reveals deeply conserved gene regulatory networks.</title>
        <authorList>
            <person name="Dillman A.R."/>
            <person name="Macchietto M."/>
            <person name="Porter C.F."/>
            <person name="Rogers A."/>
            <person name="Williams B."/>
            <person name="Antoshechkin I."/>
            <person name="Lee M.M."/>
            <person name="Goodwin Z."/>
            <person name="Lu X."/>
            <person name="Lewis E.E."/>
            <person name="Goodrich-Blair H."/>
            <person name="Stock S.P."/>
            <person name="Adams B.J."/>
            <person name="Sternberg P.W."/>
            <person name="Mortazavi A."/>
        </authorList>
    </citation>
    <scope>NUCLEOTIDE SEQUENCE [LARGE SCALE GENOMIC DNA]</scope>
    <source>
        <strain evidence="3 4">ALL</strain>
    </source>
</reference>
<dbReference type="GO" id="GO:0043235">
    <property type="term" value="C:receptor complex"/>
    <property type="evidence" value="ECO:0007669"/>
    <property type="project" value="TreeGrafter"/>
</dbReference>
<feature type="compositionally biased region" description="Polar residues" evidence="1">
    <location>
        <begin position="154"/>
        <end position="163"/>
    </location>
</feature>
<organism evidence="3 4">
    <name type="scientific">Steinernema carpocapsae</name>
    <name type="common">Entomopathogenic nematode</name>
    <dbReference type="NCBI Taxonomy" id="34508"/>
    <lineage>
        <taxon>Eukaryota</taxon>
        <taxon>Metazoa</taxon>
        <taxon>Ecdysozoa</taxon>
        <taxon>Nematoda</taxon>
        <taxon>Chromadorea</taxon>
        <taxon>Rhabditida</taxon>
        <taxon>Tylenchina</taxon>
        <taxon>Panagrolaimomorpha</taxon>
        <taxon>Strongyloidoidea</taxon>
        <taxon>Steinernematidae</taxon>
        <taxon>Steinernema</taxon>
    </lineage>
</organism>
<dbReference type="GO" id="GO:0007169">
    <property type="term" value="P:cell surface receptor protein tyrosine kinase signaling pathway"/>
    <property type="evidence" value="ECO:0007669"/>
    <property type="project" value="TreeGrafter"/>
</dbReference>
<reference evidence="3 4" key="2">
    <citation type="journal article" date="2019" name="G3 (Bethesda)">
        <title>Hybrid Assembly of the Genome of the Entomopathogenic Nematode Steinernema carpocapsae Identifies the X-Chromosome.</title>
        <authorList>
            <person name="Serra L."/>
            <person name="Macchietto M."/>
            <person name="Macias-Munoz A."/>
            <person name="McGill C.J."/>
            <person name="Rodriguez I.M."/>
            <person name="Rodriguez B."/>
            <person name="Murad R."/>
            <person name="Mortazavi A."/>
        </authorList>
    </citation>
    <scope>NUCLEOTIDE SEQUENCE [LARGE SCALE GENOMIC DNA]</scope>
    <source>
        <strain evidence="3 4">ALL</strain>
    </source>
</reference>
<comment type="caution">
    <text evidence="3">The sequence shown here is derived from an EMBL/GenBank/DDBJ whole genome shotgun (WGS) entry which is preliminary data.</text>
</comment>
<gene>
    <name evidence="3" type="ORF">L596_019463</name>
</gene>
<dbReference type="EMBL" id="AZBU02000006">
    <property type="protein sequence ID" value="TKR71935.1"/>
    <property type="molecule type" value="Genomic_DNA"/>
</dbReference>
<evidence type="ECO:0000313" key="3">
    <source>
        <dbReference type="EMBL" id="TKR71935.1"/>
    </source>
</evidence>
<dbReference type="InterPro" id="IPR050122">
    <property type="entry name" value="RTK"/>
</dbReference>
<keyword evidence="4" id="KW-1185">Reference proteome</keyword>
<dbReference type="GO" id="GO:0005886">
    <property type="term" value="C:plasma membrane"/>
    <property type="evidence" value="ECO:0007669"/>
    <property type="project" value="TreeGrafter"/>
</dbReference>
<dbReference type="SUPFAM" id="SSF56112">
    <property type="entry name" value="Protein kinase-like (PK-like)"/>
    <property type="match status" value="1"/>
</dbReference>
<proteinExistence type="predicted"/>
<dbReference type="PANTHER" id="PTHR24416:SF611">
    <property type="entry name" value="TYROSINE-PROTEIN KINASE TRANSMEMBRANE RECEPTOR ROR"/>
    <property type="match status" value="1"/>
</dbReference>
<dbReference type="PROSITE" id="PS50011">
    <property type="entry name" value="PROTEIN_KINASE_DOM"/>
    <property type="match status" value="1"/>
</dbReference>